<feature type="transmembrane region" description="Helical" evidence="5">
    <location>
        <begin position="150"/>
        <end position="169"/>
    </location>
</feature>
<reference evidence="6 7" key="1">
    <citation type="journal article" date="2014" name="Int. J. Syst. Evol. Microbiol.">
        <title>Methanobacterium paludis sp. nov. and a novel strain of Methanobacterium lacus isolated from northern peatlands.</title>
        <authorList>
            <person name="Cadillo-Quiroz H."/>
            <person name="Brauer S.L."/>
            <person name="Goodson N."/>
            <person name="Yavitt J.B."/>
            <person name="Zinder S.H."/>
        </authorList>
    </citation>
    <scope>NUCLEOTIDE SEQUENCE [LARGE SCALE GENOMIC DNA]</scope>
    <source>
        <strain evidence="7">DSM 25820 / JCM 18151 / SWAN1</strain>
    </source>
</reference>
<sequence>MVIYMNEHINVQNDFSRHLSQLQDEIVYGGYLAALCSPAFVFSVSVLANIKVGLPILVIAYLIPLMVYSYDYYRDMDKDMATNSERAAYFNKKAKIYPFIMASYAVLLVSLLILFSNYELILFILVTVLVGMLYTFGLKGITKKVPGFKNIYTALTWAIAGTFFIPLYYSMNLNLAFMLIFLFIFLKCLPNIIFFDIKDIEGDKKEGLKTVPVLIGKENTLNLLRGMNIIAFLPLFAGVYLHLIPAFTLVMLVFLAYSFHYMKKASNANADEMSLISQTLADAEFILWPLVLFAASMIPTILTL</sequence>
<feature type="transmembrane region" description="Helical" evidence="5">
    <location>
        <begin position="26"/>
        <end position="48"/>
    </location>
</feature>
<keyword evidence="7" id="KW-1185">Reference proteome</keyword>
<gene>
    <name evidence="6" type="ordered locus">MSWAN_0879</name>
</gene>
<dbReference type="Gene3D" id="1.20.120.1780">
    <property type="entry name" value="UbiA prenyltransferase"/>
    <property type="match status" value="1"/>
</dbReference>
<evidence type="ECO:0000313" key="7">
    <source>
        <dbReference type="Proteomes" id="UP000009231"/>
    </source>
</evidence>
<feature type="transmembrane region" description="Helical" evidence="5">
    <location>
        <begin position="120"/>
        <end position="138"/>
    </location>
</feature>
<evidence type="ECO:0000256" key="5">
    <source>
        <dbReference type="SAM" id="Phobius"/>
    </source>
</evidence>
<dbReference type="Proteomes" id="UP000009231">
    <property type="component" value="Chromosome"/>
</dbReference>
<dbReference type="GO" id="GO:0016765">
    <property type="term" value="F:transferase activity, transferring alkyl or aryl (other than methyl) groups"/>
    <property type="evidence" value="ECO:0007669"/>
    <property type="project" value="InterPro"/>
</dbReference>
<dbReference type="AlphaFoldDB" id="F6D238"/>
<feature type="transmembrane region" description="Helical" evidence="5">
    <location>
        <begin position="54"/>
        <end position="73"/>
    </location>
</feature>
<feature type="transmembrane region" description="Helical" evidence="5">
    <location>
        <begin position="94"/>
        <end position="114"/>
    </location>
</feature>
<dbReference type="GO" id="GO:0005886">
    <property type="term" value="C:plasma membrane"/>
    <property type="evidence" value="ECO:0007669"/>
    <property type="project" value="UniProtKB-SubCell"/>
</dbReference>
<feature type="transmembrane region" description="Helical" evidence="5">
    <location>
        <begin position="175"/>
        <end position="195"/>
    </location>
</feature>
<proteinExistence type="predicted"/>
<keyword evidence="4 5" id="KW-0472">Membrane</keyword>
<dbReference type="InterPro" id="IPR000537">
    <property type="entry name" value="UbiA_prenyltransferase"/>
</dbReference>
<evidence type="ECO:0000256" key="1">
    <source>
        <dbReference type="ARBA" id="ARBA00004651"/>
    </source>
</evidence>
<dbReference type="STRING" id="868131.MSWAN_0879"/>
<dbReference type="eggNOG" id="arCOG00481">
    <property type="taxonomic scope" value="Archaea"/>
</dbReference>
<keyword evidence="2 5" id="KW-0812">Transmembrane</keyword>
<feature type="transmembrane region" description="Helical" evidence="5">
    <location>
        <begin position="285"/>
        <end position="302"/>
    </location>
</feature>
<dbReference type="HOGENOM" id="CLU_079545_0_0_2"/>
<feature type="transmembrane region" description="Helical" evidence="5">
    <location>
        <begin position="229"/>
        <end position="257"/>
    </location>
</feature>
<name>F6D238_METPW</name>
<evidence type="ECO:0000256" key="4">
    <source>
        <dbReference type="ARBA" id="ARBA00023136"/>
    </source>
</evidence>
<dbReference type="EMBL" id="CP002772">
    <property type="protein sequence ID" value="AEG17904.1"/>
    <property type="molecule type" value="Genomic_DNA"/>
</dbReference>
<protein>
    <submittedName>
        <fullName evidence="6">UbiA prenyltransferase</fullName>
    </submittedName>
</protein>
<evidence type="ECO:0000313" key="6">
    <source>
        <dbReference type="EMBL" id="AEG17904.1"/>
    </source>
</evidence>
<comment type="subcellular location">
    <subcellularLocation>
        <location evidence="1">Cell membrane</location>
        <topology evidence="1">Multi-pass membrane protein</topology>
    </subcellularLocation>
</comment>
<evidence type="ECO:0000256" key="3">
    <source>
        <dbReference type="ARBA" id="ARBA00022989"/>
    </source>
</evidence>
<dbReference type="CDD" id="cd13967">
    <property type="entry name" value="PT_UbiA_5"/>
    <property type="match status" value="1"/>
</dbReference>
<keyword evidence="3 5" id="KW-1133">Transmembrane helix</keyword>
<evidence type="ECO:0000256" key="2">
    <source>
        <dbReference type="ARBA" id="ARBA00022692"/>
    </source>
</evidence>
<accession>F6D238</accession>
<organism evidence="6 7">
    <name type="scientific">Methanobacterium paludis (strain DSM 25820 / JCM 18151 / SWAN1)</name>
    <dbReference type="NCBI Taxonomy" id="868131"/>
    <lineage>
        <taxon>Archaea</taxon>
        <taxon>Methanobacteriati</taxon>
        <taxon>Methanobacteriota</taxon>
        <taxon>Methanomada group</taxon>
        <taxon>Methanobacteria</taxon>
        <taxon>Methanobacteriales</taxon>
        <taxon>Methanobacteriaceae</taxon>
        <taxon>Methanobacterium</taxon>
    </lineage>
</organism>
<dbReference type="KEGG" id="mew:MSWAN_0879"/>
<dbReference type="Pfam" id="PF01040">
    <property type="entry name" value="UbiA"/>
    <property type="match status" value="1"/>
</dbReference>